<dbReference type="GO" id="GO:0006048">
    <property type="term" value="P:UDP-N-acetylglucosamine biosynthetic process"/>
    <property type="evidence" value="ECO:0007669"/>
    <property type="project" value="TreeGrafter"/>
</dbReference>
<dbReference type="InterPro" id="IPR016055">
    <property type="entry name" value="A-D-PHexomutase_a/b/a-I/II/III"/>
</dbReference>
<dbReference type="InterPro" id="IPR005844">
    <property type="entry name" value="A-D-PHexomutase_a/b/a-I"/>
</dbReference>
<dbReference type="Gene3D" id="3.30.310.50">
    <property type="entry name" value="Alpha-D-phosphohexomutase, C-terminal domain"/>
    <property type="match status" value="1"/>
</dbReference>
<accession>A0AAV4M0A8</accession>
<dbReference type="GO" id="GO:0004610">
    <property type="term" value="F:phosphoacetylglucosamine mutase activity"/>
    <property type="evidence" value="ECO:0007669"/>
    <property type="project" value="TreeGrafter"/>
</dbReference>
<evidence type="ECO:0000256" key="4">
    <source>
        <dbReference type="ARBA" id="ARBA00022842"/>
    </source>
</evidence>
<dbReference type="GeneID" id="94197377"/>
<dbReference type="Proteomes" id="UP001497744">
    <property type="component" value="Unassembled WGS sequence"/>
</dbReference>
<dbReference type="Pfam" id="PF21404">
    <property type="entry name" value="AMG1_III"/>
    <property type="match status" value="1"/>
</dbReference>
<dbReference type="InterPro" id="IPR036900">
    <property type="entry name" value="A-D-PHexomutase_C_sf"/>
</dbReference>
<dbReference type="Gene3D" id="3.40.120.10">
    <property type="entry name" value="Alpha-D-Glucose-1,6-Bisphosphate, subunit A, domain 3"/>
    <property type="match status" value="1"/>
</dbReference>
<reference evidence="8 9" key="1">
    <citation type="submission" date="2021-06" db="EMBL/GenBank/DDBJ databases">
        <title>Genome sequence of Babesia caballi.</title>
        <authorList>
            <person name="Yamagishi J."/>
            <person name="Kidaka T."/>
            <person name="Ochi A."/>
        </authorList>
    </citation>
    <scope>NUCLEOTIDE SEQUENCE [LARGE SCALE GENOMIC DNA]</scope>
    <source>
        <strain evidence="8">USDA-D6B2</strain>
    </source>
</reference>
<dbReference type="InterPro" id="IPR005843">
    <property type="entry name" value="A-D-PHexomutase_C"/>
</dbReference>
<keyword evidence="6" id="KW-0863">Zinc-finger</keyword>
<dbReference type="PANTHER" id="PTHR45955">
    <property type="entry name" value="PHOSPHOACETYLGLUCOSAMINE MUTASE"/>
    <property type="match status" value="1"/>
</dbReference>
<evidence type="ECO:0000256" key="3">
    <source>
        <dbReference type="ARBA" id="ARBA00022723"/>
    </source>
</evidence>
<evidence type="ECO:0000256" key="5">
    <source>
        <dbReference type="ARBA" id="ARBA00023235"/>
    </source>
</evidence>
<dbReference type="AlphaFoldDB" id="A0AAV4M0A8"/>
<proteinExistence type="inferred from homology"/>
<feature type="domain" description="GATA-type" evidence="7">
    <location>
        <begin position="291"/>
        <end position="332"/>
    </location>
</feature>
<dbReference type="GO" id="GO:0005975">
    <property type="term" value="P:carbohydrate metabolic process"/>
    <property type="evidence" value="ECO:0007669"/>
    <property type="project" value="InterPro"/>
</dbReference>
<keyword evidence="6" id="KW-0862">Zinc</keyword>
<protein>
    <submittedName>
        <fullName evidence="8">Phosphoacetylglucosamine mutase</fullName>
    </submittedName>
</protein>
<evidence type="ECO:0000256" key="1">
    <source>
        <dbReference type="ARBA" id="ARBA00001946"/>
    </source>
</evidence>
<dbReference type="SUPFAM" id="SSF53738">
    <property type="entry name" value="Phosphoglucomutase, first 3 domains"/>
    <property type="match status" value="1"/>
</dbReference>
<dbReference type="RefSeq" id="XP_067717965.1">
    <property type="nucleotide sequence ID" value="XM_067861864.1"/>
</dbReference>
<dbReference type="InterPro" id="IPR049022">
    <property type="entry name" value="AMG1_III"/>
</dbReference>
<evidence type="ECO:0000313" key="8">
    <source>
        <dbReference type="EMBL" id="GIX65896.1"/>
    </source>
</evidence>
<dbReference type="GO" id="GO:0043565">
    <property type="term" value="F:sequence-specific DNA binding"/>
    <property type="evidence" value="ECO:0007669"/>
    <property type="project" value="InterPro"/>
</dbReference>
<keyword evidence="4" id="KW-0460">Magnesium</keyword>
<keyword evidence="5" id="KW-0413">Isomerase</keyword>
<comment type="caution">
    <text evidence="8">The sequence shown here is derived from an EMBL/GenBank/DDBJ whole genome shotgun (WGS) entry which is preliminary data.</text>
</comment>
<name>A0AAV4M0A8_BABCB</name>
<sequence length="603" mass="67009">MPNPDASGHAPQICVSHGPGIPDGYVDLDYGTSGFRGAVDSPPNHLDHVAYRCGVLMAALPFLRDPKRFYYDDPSCAMNSTPGSSSSDEIVLAAGVVITASHNEASENGIKLLESDGSLLQAVWEQKFTNLVNSREHLGLAVSRVVQQHGLCHVRPNCVPYRILVGHDTRVSSPRLTAFFKAGVEAMAEALKLERTTCVVLGTVTTPTVGFLLNNAMLFASSDRGYVEALRSAFYATLASLVELGHVKLALKPDSRQSLFYDCSYGVGGCVVFRFFDCLRVLGIIPHLCHSPLWLNDHDRHLLNNGCGAHYVLTSRRPPLSIERLITAYEGKWFCSFDGDVDRLIYFSPRNGSVRLIDGMRLLIVNMKFLEFALSRWSPPDHEVVTVGVMVNNYSNGAALQYIKQLIAAWNRVDRALHWSLEVCKVGTKNMQEKVPGYHISVFYESNGHGNVVFNRDSPIFRSGRGRAHVRLLLNVARLFRNPIGDAVANSLFAELALRTLRLDYDDVLGFYEDLPYFNTTVRISPDKRALFRTSADNDAVLEEPAELQRLIDHAVSSVHGARAFIRPSGTEPFCRIYSEAPTEDQARRLTDVITNHLDTFLR</sequence>
<dbReference type="PANTHER" id="PTHR45955:SF1">
    <property type="entry name" value="PHOSPHOACETYLGLUCOSAMINE MUTASE"/>
    <property type="match status" value="1"/>
</dbReference>
<evidence type="ECO:0000256" key="6">
    <source>
        <dbReference type="PROSITE-ProRule" id="PRU00094"/>
    </source>
</evidence>
<comment type="similarity">
    <text evidence="2">Belongs to the phosphohexose mutase family.</text>
</comment>
<gene>
    <name evidence="8" type="ORF">BcabD6B2_53310</name>
</gene>
<dbReference type="Pfam" id="PF02878">
    <property type="entry name" value="PGM_PMM_I"/>
    <property type="match status" value="1"/>
</dbReference>
<evidence type="ECO:0000256" key="2">
    <source>
        <dbReference type="ARBA" id="ARBA00010231"/>
    </source>
</evidence>
<keyword evidence="9" id="KW-1185">Reference proteome</keyword>
<dbReference type="EMBL" id="BPLF01000005">
    <property type="protein sequence ID" value="GIX65896.1"/>
    <property type="molecule type" value="Genomic_DNA"/>
</dbReference>
<comment type="cofactor">
    <cofactor evidence="1">
        <name>Mg(2+)</name>
        <dbReference type="ChEBI" id="CHEBI:18420"/>
    </cofactor>
</comment>
<dbReference type="InterPro" id="IPR000679">
    <property type="entry name" value="Znf_GATA"/>
</dbReference>
<organism evidence="8 9">
    <name type="scientific">Babesia caballi</name>
    <dbReference type="NCBI Taxonomy" id="5871"/>
    <lineage>
        <taxon>Eukaryota</taxon>
        <taxon>Sar</taxon>
        <taxon>Alveolata</taxon>
        <taxon>Apicomplexa</taxon>
        <taxon>Aconoidasida</taxon>
        <taxon>Piroplasmida</taxon>
        <taxon>Babesiidae</taxon>
        <taxon>Babesia</taxon>
    </lineage>
</organism>
<dbReference type="SUPFAM" id="SSF55957">
    <property type="entry name" value="Phosphoglucomutase, C-terminal domain"/>
    <property type="match status" value="1"/>
</dbReference>
<dbReference type="GO" id="GO:0006355">
    <property type="term" value="P:regulation of DNA-templated transcription"/>
    <property type="evidence" value="ECO:0007669"/>
    <property type="project" value="InterPro"/>
</dbReference>
<evidence type="ECO:0000313" key="9">
    <source>
        <dbReference type="Proteomes" id="UP001497744"/>
    </source>
</evidence>
<keyword evidence="3" id="KW-0479">Metal-binding</keyword>
<evidence type="ECO:0000259" key="7">
    <source>
        <dbReference type="PROSITE" id="PS50114"/>
    </source>
</evidence>
<dbReference type="PROSITE" id="PS50114">
    <property type="entry name" value="GATA_ZN_FINGER_2"/>
    <property type="match status" value="1"/>
</dbReference>
<dbReference type="GO" id="GO:0008270">
    <property type="term" value="F:zinc ion binding"/>
    <property type="evidence" value="ECO:0007669"/>
    <property type="project" value="UniProtKB-KW"/>
</dbReference>
<dbReference type="Pfam" id="PF00408">
    <property type="entry name" value="PGM_PMM_IV"/>
    <property type="match status" value="1"/>
</dbReference>